<keyword evidence="8" id="KW-0472">Membrane</keyword>
<organism evidence="10 11">
    <name type="scientific">Aspergillus oryzae</name>
    <name type="common">Yellow koji mold</name>
    <dbReference type="NCBI Taxonomy" id="5062"/>
    <lineage>
        <taxon>Eukaryota</taxon>
        <taxon>Fungi</taxon>
        <taxon>Dikarya</taxon>
        <taxon>Ascomycota</taxon>
        <taxon>Pezizomycotina</taxon>
        <taxon>Eurotiomycetes</taxon>
        <taxon>Eurotiomycetidae</taxon>
        <taxon>Eurotiales</taxon>
        <taxon>Aspergillaceae</taxon>
        <taxon>Aspergillus</taxon>
        <taxon>Aspergillus subgen. Circumdati</taxon>
    </lineage>
</organism>
<accession>A0AAN5BV46</accession>
<dbReference type="EMBL" id="BSYA01000138">
    <property type="protein sequence ID" value="GMG34377.1"/>
    <property type="molecule type" value="Genomic_DNA"/>
</dbReference>
<evidence type="ECO:0000313" key="11">
    <source>
        <dbReference type="Proteomes" id="UP001165205"/>
    </source>
</evidence>
<dbReference type="GO" id="GO:0035673">
    <property type="term" value="F:oligopeptide transmembrane transporter activity"/>
    <property type="evidence" value="ECO:0007669"/>
    <property type="project" value="InterPro"/>
</dbReference>
<feature type="region of interest" description="Disordered" evidence="9">
    <location>
        <begin position="64"/>
        <end position="93"/>
    </location>
</feature>
<keyword evidence="3" id="KW-0813">Transport</keyword>
<evidence type="ECO:0000256" key="3">
    <source>
        <dbReference type="ARBA" id="ARBA00022448"/>
    </source>
</evidence>
<comment type="caution">
    <text evidence="10">The sequence shown here is derived from an EMBL/GenBank/DDBJ whole genome shotgun (WGS) entry which is preliminary data.</text>
</comment>
<keyword evidence="6" id="KW-0653">Protein transport</keyword>
<reference evidence="10" key="1">
    <citation type="submission" date="2023-04" db="EMBL/GenBank/DDBJ databases">
        <title>Aspergillus oryzae NBRC 4228.</title>
        <authorList>
            <person name="Ichikawa N."/>
            <person name="Sato H."/>
            <person name="Tonouchi N."/>
        </authorList>
    </citation>
    <scope>NUCLEOTIDE SEQUENCE</scope>
    <source>
        <strain evidence="10">NBRC 4228</strain>
    </source>
</reference>
<dbReference type="Proteomes" id="UP001165205">
    <property type="component" value="Unassembled WGS sequence"/>
</dbReference>
<evidence type="ECO:0000256" key="8">
    <source>
        <dbReference type="ARBA" id="ARBA00023136"/>
    </source>
</evidence>
<dbReference type="GO" id="GO:0015031">
    <property type="term" value="P:protein transport"/>
    <property type="evidence" value="ECO:0007669"/>
    <property type="project" value="UniProtKB-KW"/>
</dbReference>
<dbReference type="PANTHER" id="PTHR22601">
    <property type="entry name" value="ISP4 LIKE PROTEIN"/>
    <property type="match status" value="1"/>
</dbReference>
<keyword evidence="5" id="KW-0571">Peptide transport</keyword>
<evidence type="ECO:0000256" key="6">
    <source>
        <dbReference type="ARBA" id="ARBA00022927"/>
    </source>
</evidence>
<gene>
    <name evidence="10" type="ORF">Aory04_000974300</name>
</gene>
<evidence type="ECO:0000256" key="5">
    <source>
        <dbReference type="ARBA" id="ARBA00022856"/>
    </source>
</evidence>
<evidence type="ECO:0000256" key="1">
    <source>
        <dbReference type="ARBA" id="ARBA00004141"/>
    </source>
</evidence>
<evidence type="ECO:0000256" key="7">
    <source>
        <dbReference type="ARBA" id="ARBA00022989"/>
    </source>
</evidence>
<evidence type="ECO:0000313" key="10">
    <source>
        <dbReference type="EMBL" id="GMG34377.1"/>
    </source>
</evidence>
<keyword evidence="7" id="KW-1133">Transmembrane helix</keyword>
<proteinExistence type="inferred from homology"/>
<evidence type="ECO:0000256" key="4">
    <source>
        <dbReference type="ARBA" id="ARBA00022692"/>
    </source>
</evidence>
<keyword evidence="4" id="KW-0812">Transmembrane</keyword>
<sequence length="238" mass="26525">MVPKWSNLMWEKVRGECQPSSFIPPAKVPDLVQSSYRFGLSDTGRALSLQDFGLLSPELHALMSQSRSRGQQSADVEECPHDPTLQGDGAPKKPVTAEEALEIAIGESQDVEYTIDSDNSPYLEVRANVPNTDDPTLPINTFRMWFLGIVGTGVNQFFSMRYPSVTITSLVAQLISYPVGCFFAKAMPIMTIRVRGREIPINPDHHFNVKEHAVITIMSNLSFNQSWVSVICNLIILR</sequence>
<name>A0AAN5BV46_ASPOZ</name>
<dbReference type="InterPro" id="IPR004648">
    <property type="entry name" value="Oligpept_transpt"/>
</dbReference>
<dbReference type="GO" id="GO:0016020">
    <property type="term" value="C:membrane"/>
    <property type="evidence" value="ECO:0007669"/>
    <property type="project" value="UniProtKB-SubCell"/>
</dbReference>
<comment type="similarity">
    <text evidence="2">Belongs to the oligopeptide OPT transporter family.</text>
</comment>
<evidence type="ECO:0000256" key="9">
    <source>
        <dbReference type="SAM" id="MobiDB-lite"/>
    </source>
</evidence>
<dbReference type="Pfam" id="PF03169">
    <property type="entry name" value="OPT"/>
    <property type="match status" value="1"/>
</dbReference>
<comment type="subcellular location">
    <subcellularLocation>
        <location evidence="1">Membrane</location>
        <topology evidence="1">Multi-pass membrane protein</topology>
    </subcellularLocation>
</comment>
<protein>
    <submittedName>
        <fullName evidence="10">Unnamed protein product</fullName>
    </submittedName>
</protein>
<dbReference type="AlphaFoldDB" id="A0AAN5BV46"/>
<feature type="compositionally biased region" description="Polar residues" evidence="9">
    <location>
        <begin position="64"/>
        <end position="74"/>
    </location>
</feature>
<evidence type="ECO:0000256" key="2">
    <source>
        <dbReference type="ARBA" id="ARBA00008807"/>
    </source>
</evidence>
<dbReference type="InterPro" id="IPR004813">
    <property type="entry name" value="OPT"/>
</dbReference>